<protein>
    <recommendedName>
        <fullName evidence="4">Protein kinase domain-containing protein</fullName>
    </recommendedName>
</protein>
<keyword evidence="1" id="KW-0175">Coiled coil</keyword>
<keyword evidence="6" id="KW-1185">Reference proteome</keyword>
<evidence type="ECO:0000256" key="3">
    <source>
        <dbReference type="SAM" id="Phobius"/>
    </source>
</evidence>
<keyword evidence="3" id="KW-0812">Transmembrane</keyword>
<keyword evidence="3" id="KW-0472">Membrane</keyword>
<feature type="domain" description="Protein kinase" evidence="4">
    <location>
        <begin position="34"/>
        <end position="285"/>
    </location>
</feature>
<evidence type="ECO:0000259" key="4">
    <source>
        <dbReference type="PROSITE" id="PS50011"/>
    </source>
</evidence>
<sequence length="728" mass="80291">MSFPAAGEYQTALQNPGFCFADAVLKTAEPERTKLGLPRPVSGNFASVFPVRTADGRRHALKCFTRSVPHQFTRYDAIAAEIGVSRPSWAVGTDFHRRGILVGGSWYPLLRMDWVEADSLTRWVTRHIHSRSRIFSLAARFTAVVQDLEARGLAHGDLQHGNVLVDSADAVRLVDYDGMYLPALAAQPPDEVGHPNYQHPQRSAADYGPAVDRFSAWLIALSLRALAADTRLWNECNPDHEEYLLLKKADLADPFASRRVDLLRRHGDAQVRELAEWLYGAHEADVRRLPALDAPSTWPRRETAPSTSAGSSGYGTLPPWLANRMAAEPASSAAAGKPSDPAAGGREGRAEEQVAPPAGLPARPPDYPVHRGVRWGLRAASVLVCSSAVLFTVLPGMWAAVGALVCVTLLAAAAGWGVRAHRGTRLWSVGAEVARELAEYTELLTAARRSLKDVRADRDRVVAEIDGLDTGYEAEIRKLEHEQGRRRTEAASRAQKLAEARTRLRDEEEREARALLDRQQREHINRYLSQARIRSGQISGIGTKLVANLQANGITSAADFQGFQLYAGGGPHNYTMARIRLAGGRFVNVPGIGPAKAEALDAWRKAHQATAQRGSPSRLGAADRQGISDRFARQRRDADEGIRAAGLELNQLDGRFAYERDQAFAAYRKHRQSRLAALTPQRSHLEGKIAEHQREVARLESGSQERRTWLTLQPRPGLGRYLRKQVLW</sequence>
<evidence type="ECO:0000313" key="5">
    <source>
        <dbReference type="EMBL" id="MFC4562826.1"/>
    </source>
</evidence>
<feature type="transmembrane region" description="Helical" evidence="3">
    <location>
        <begin position="400"/>
        <end position="418"/>
    </location>
</feature>
<comment type="caution">
    <text evidence="5">The sequence shown here is derived from an EMBL/GenBank/DDBJ whole genome shotgun (WGS) entry which is preliminary data.</text>
</comment>
<reference evidence="6" key="1">
    <citation type="journal article" date="2019" name="Int. J. Syst. Evol. Microbiol.">
        <title>The Global Catalogue of Microorganisms (GCM) 10K type strain sequencing project: providing services to taxonomists for standard genome sequencing and annotation.</title>
        <authorList>
            <consortium name="The Broad Institute Genomics Platform"/>
            <consortium name="The Broad Institute Genome Sequencing Center for Infectious Disease"/>
            <person name="Wu L."/>
            <person name="Ma J."/>
        </authorList>
    </citation>
    <scope>NUCLEOTIDE SEQUENCE [LARGE SCALE GENOMIC DNA]</scope>
    <source>
        <strain evidence="6">XZYJ18</strain>
    </source>
</reference>
<evidence type="ECO:0000313" key="6">
    <source>
        <dbReference type="Proteomes" id="UP001595923"/>
    </source>
</evidence>
<name>A0ABV9DVL8_9ACTN</name>
<dbReference type="RefSeq" id="WP_378574352.1">
    <property type="nucleotide sequence ID" value="NZ_JBHSFQ010000011.1"/>
</dbReference>
<dbReference type="Proteomes" id="UP001595923">
    <property type="component" value="Unassembled WGS sequence"/>
</dbReference>
<accession>A0ABV9DVL8</accession>
<dbReference type="SUPFAM" id="SSF56112">
    <property type="entry name" value="Protein kinase-like (PK-like)"/>
    <property type="match status" value="1"/>
</dbReference>
<dbReference type="InterPro" id="IPR011009">
    <property type="entry name" value="Kinase-like_dom_sf"/>
</dbReference>
<gene>
    <name evidence="5" type="ORF">ACFO4E_13245</name>
</gene>
<dbReference type="InterPro" id="IPR000719">
    <property type="entry name" value="Prot_kinase_dom"/>
</dbReference>
<dbReference type="PROSITE" id="PS50011">
    <property type="entry name" value="PROTEIN_KINASE_DOM"/>
    <property type="match status" value="1"/>
</dbReference>
<keyword evidence="3" id="KW-1133">Transmembrane helix</keyword>
<dbReference type="EMBL" id="JBHSFQ010000011">
    <property type="protein sequence ID" value="MFC4562826.1"/>
    <property type="molecule type" value="Genomic_DNA"/>
</dbReference>
<evidence type="ECO:0000256" key="1">
    <source>
        <dbReference type="SAM" id="Coils"/>
    </source>
</evidence>
<dbReference type="CDD" id="cd22249">
    <property type="entry name" value="UDM1_RNF168_RNF169-like"/>
    <property type="match status" value="1"/>
</dbReference>
<feature type="coiled-coil region" evidence="1">
    <location>
        <begin position="490"/>
        <end position="517"/>
    </location>
</feature>
<evidence type="ECO:0000256" key="2">
    <source>
        <dbReference type="SAM" id="MobiDB-lite"/>
    </source>
</evidence>
<proteinExistence type="predicted"/>
<feature type="region of interest" description="Disordered" evidence="2">
    <location>
        <begin position="328"/>
        <end position="365"/>
    </location>
</feature>
<organism evidence="5 6">
    <name type="scientific">Nocardiopsis mangrovi</name>
    <dbReference type="NCBI Taxonomy" id="1179818"/>
    <lineage>
        <taxon>Bacteria</taxon>
        <taxon>Bacillati</taxon>
        <taxon>Actinomycetota</taxon>
        <taxon>Actinomycetes</taxon>
        <taxon>Streptosporangiales</taxon>
        <taxon>Nocardiopsidaceae</taxon>
        <taxon>Nocardiopsis</taxon>
    </lineage>
</organism>
<dbReference type="Gene3D" id="1.10.510.10">
    <property type="entry name" value="Transferase(Phosphotransferase) domain 1"/>
    <property type="match status" value="1"/>
</dbReference>
<feature type="compositionally biased region" description="Low complexity" evidence="2">
    <location>
        <begin position="328"/>
        <end position="344"/>
    </location>
</feature>